<evidence type="ECO:0000313" key="2">
    <source>
        <dbReference type="Proteomes" id="UP000473323"/>
    </source>
</evidence>
<gene>
    <name evidence="1" type="ORF">GT694_10540</name>
</gene>
<proteinExistence type="predicted"/>
<dbReference type="AlphaFoldDB" id="A0A6L8TE93"/>
<sequence>MLSVQDPEILSLVPDYRINLFSPAEIKDEEPDKLQSNLKEVMLFIKYSKDKRKLQELTSQTPGFRSLELKAARVIDSITGINLRFTETEGSVNMCQAVQEMCDDARAEGLSQGRAQGLQEHALLTAQRMLEDSRFSPEDISRFSGLPLEDVLKLREK</sequence>
<accession>A0A6L8TE93</accession>
<comment type="caution">
    <text evidence="1">The sequence shown here is derived from an EMBL/GenBank/DDBJ whole genome shotgun (WGS) entry which is preliminary data.</text>
</comment>
<dbReference type="Proteomes" id="UP000473323">
    <property type="component" value="Unassembled WGS sequence"/>
</dbReference>
<protein>
    <recommendedName>
        <fullName evidence="3">Transposase</fullName>
    </recommendedName>
</protein>
<dbReference type="RefSeq" id="WP_059086322.1">
    <property type="nucleotide sequence ID" value="NZ_LN913006.1"/>
</dbReference>
<evidence type="ECO:0008006" key="3">
    <source>
        <dbReference type="Google" id="ProtNLM"/>
    </source>
</evidence>
<evidence type="ECO:0000313" key="1">
    <source>
        <dbReference type="EMBL" id="MZL62469.1"/>
    </source>
</evidence>
<reference evidence="1 2" key="1">
    <citation type="journal article" date="2019" name="Nat. Med.">
        <title>A library of human gut bacterial isolates paired with longitudinal multiomics data enables mechanistic microbiome research.</title>
        <authorList>
            <person name="Poyet M."/>
            <person name="Groussin M."/>
            <person name="Gibbons S.M."/>
            <person name="Avila-Pacheco J."/>
            <person name="Jiang X."/>
            <person name="Kearney S.M."/>
            <person name="Perrotta A.R."/>
            <person name="Berdy B."/>
            <person name="Zhao S."/>
            <person name="Lieberman T.D."/>
            <person name="Swanson P.K."/>
            <person name="Smith M."/>
            <person name="Roesemann S."/>
            <person name="Alexander J.E."/>
            <person name="Rich S.A."/>
            <person name="Livny J."/>
            <person name="Vlamakis H."/>
            <person name="Clish C."/>
            <person name="Bullock K."/>
            <person name="Deik A."/>
            <person name="Scott J."/>
            <person name="Pierce K.A."/>
            <person name="Xavier R.J."/>
            <person name="Alm E.J."/>
        </authorList>
    </citation>
    <scope>NUCLEOTIDE SEQUENCE [LARGE SCALE GENOMIC DNA]</scope>
    <source>
        <strain evidence="1 2">BIOML-A4</strain>
    </source>
</reference>
<organism evidence="1 2">
    <name type="scientific">Blautia massiliensis</name>
    <name type="common">ex Durand et al. 2017</name>
    <dbReference type="NCBI Taxonomy" id="1737424"/>
    <lineage>
        <taxon>Bacteria</taxon>
        <taxon>Bacillati</taxon>
        <taxon>Bacillota</taxon>
        <taxon>Clostridia</taxon>
        <taxon>Lachnospirales</taxon>
        <taxon>Lachnospiraceae</taxon>
        <taxon>Blautia</taxon>
    </lineage>
</organism>
<dbReference type="EMBL" id="WWVT01000014">
    <property type="protein sequence ID" value="MZL62469.1"/>
    <property type="molecule type" value="Genomic_DNA"/>
</dbReference>
<name>A0A6L8TE93_9FIRM</name>